<evidence type="ECO:0000313" key="2">
    <source>
        <dbReference type="EMBL" id="MDD1794218.1"/>
    </source>
</evidence>
<evidence type="ECO:0000313" key="3">
    <source>
        <dbReference type="Proteomes" id="UP001149400"/>
    </source>
</evidence>
<protein>
    <recommendedName>
        <fullName evidence="4">Autotransporter domain-containing protein</fullName>
    </recommendedName>
</protein>
<sequence>MKSRWIHCRHIVLVFFLALIGAGCGTSPKPTASSEPLSDRDSSPNLVSPSPVNSQITKPLESSEFIEANQNVAVTDTIVVSEHTDNVAPSSSVEAAVDDASLVETSLDEESLETVSVPPDVPTPPITADTTPVPFDEGLGPPDLLCGEEGAPPCGDEIKIDAILVGDATNWGCEGKNLYFTPKDGGECWSCPDGYRRTWKAIHKDESCKERGFGFNKDKVDATFVRSVYGCEEGQFEKGGECYRCPAGSSKVSFLWAFNPGAECKTEYYCDEGLSLMPAPAEVLQNFGPPYDRVCGTPQDMPTVITDLARTKLEEDLTLSQAAAEFVVEVAKHDELRRAISDKDGEEVYRLIVQMPSYLALRDAAIANGYQSLTLGAAPELEVGLGATTEYGVALDWQGNTRPYGVMAYSKGASLSVGLGVSVGVWKEGIESDAANIGGYAHGASISVPLGVADVGSGAWFSYYPIRYLGLSFSASGGIGLETVNYNQAVTMLY</sequence>
<comment type="caution">
    <text evidence="2">The sequence shown here is derived from an EMBL/GenBank/DDBJ whole genome shotgun (WGS) entry which is preliminary data.</text>
</comment>
<organism evidence="2 3">
    <name type="scientific">Enterovibrio gelatinilyticus</name>
    <dbReference type="NCBI Taxonomy" id="2899819"/>
    <lineage>
        <taxon>Bacteria</taxon>
        <taxon>Pseudomonadati</taxon>
        <taxon>Pseudomonadota</taxon>
        <taxon>Gammaproteobacteria</taxon>
        <taxon>Vibrionales</taxon>
        <taxon>Vibrionaceae</taxon>
        <taxon>Enterovibrio</taxon>
    </lineage>
</organism>
<feature type="compositionally biased region" description="Low complexity" evidence="1">
    <location>
        <begin position="43"/>
        <end position="54"/>
    </location>
</feature>
<name>A0ABT5R1S1_9GAMM</name>
<evidence type="ECO:0008006" key="4">
    <source>
        <dbReference type="Google" id="ProtNLM"/>
    </source>
</evidence>
<dbReference type="EMBL" id="JAJUBC010000015">
    <property type="protein sequence ID" value="MDD1794218.1"/>
    <property type="molecule type" value="Genomic_DNA"/>
</dbReference>
<keyword evidence="3" id="KW-1185">Reference proteome</keyword>
<feature type="region of interest" description="Disordered" evidence="1">
    <location>
        <begin position="27"/>
        <end position="56"/>
    </location>
</feature>
<gene>
    <name evidence="2" type="ORF">LRP50_13840</name>
</gene>
<proteinExistence type="predicted"/>
<dbReference type="RefSeq" id="WP_274165052.1">
    <property type="nucleotide sequence ID" value="NZ_JAJUBC010000015.1"/>
</dbReference>
<reference evidence="2" key="1">
    <citation type="submission" date="2021-12" db="EMBL/GenBank/DDBJ databases">
        <title>Enterovibrio ZSDZ35 sp. nov. and Enterovibrio ZSDZ42 sp. nov., isolated from coastal seawater in Qingdao.</title>
        <authorList>
            <person name="Zhang P."/>
        </authorList>
    </citation>
    <scope>NUCLEOTIDE SEQUENCE</scope>
    <source>
        <strain evidence="2">ZSDZ42</strain>
    </source>
</reference>
<accession>A0ABT5R1S1</accession>
<feature type="region of interest" description="Disordered" evidence="1">
    <location>
        <begin position="107"/>
        <end position="140"/>
    </location>
</feature>
<dbReference type="Proteomes" id="UP001149400">
    <property type="component" value="Unassembled WGS sequence"/>
</dbReference>
<dbReference type="PROSITE" id="PS51257">
    <property type="entry name" value="PROKAR_LIPOPROTEIN"/>
    <property type="match status" value="1"/>
</dbReference>
<evidence type="ECO:0000256" key="1">
    <source>
        <dbReference type="SAM" id="MobiDB-lite"/>
    </source>
</evidence>